<accession>A0ABP7S863</accession>
<dbReference type="EMBL" id="BAABBQ010000001">
    <property type="protein sequence ID" value="GAA4008177.1"/>
    <property type="molecule type" value="Genomic_DNA"/>
</dbReference>
<comment type="caution">
    <text evidence="3">The sequence shown here is derived from an EMBL/GenBank/DDBJ whole genome shotgun (WGS) entry which is preliminary data.</text>
</comment>
<keyword evidence="2" id="KW-1133">Transmembrane helix</keyword>
<reference evidence="4" key="1">
    <citation type="journal article" date="2019" name="Int. J. Syst. Evol. Microbiol.">
        <title>The Global Catalogue of Microorganisms (GCM) 10K type strain sequencing project: providing services to taxonomists for standard genome sequencing and annotation.</title>
        <authorList>
            <consortium name="The Broad Institute Genomics Platform"/>
            <consortium name="The Broad Institute Genome Sequencing Center for Infectious Disease"/>
            <person name="Wu L."/>
            <person name="Ma J."/>
        </authorList>
    </citation>
    <scope>NUCLEOTIDE SEQUENCE [LARGE SCALE GENOMIC DNA]</scope>
    <source>
        <strain evidence="4">JCM 17563</strain>
    </source>
</reference>
<evidence type="ECO:0000313" key="3">
    <source>
        <dbReference type="EMBL" id="GAA4008177.1"/>
    </source>
</evidence>
<organism evidence="3 4">
    <name type="scientific">Sphingomonas swuensis</name>
    <dbReference type="NCBI Taxonomy" id="977800"/>
    <lineage>
        <taxon>Bacteria</taxon>
        <taxon>Pseudomonadati</taxon>
        <taxon>Pseudomonadota</taxon>
        <taxon>Alphaproteobacteria</taxon>
        <taxon>Sphingomonadales</taxon>
        <taxon>Sphingomonadaceae</taxon>
        <taxon>Sphingomonas</taxon>
    </lineage>
</organism>
<gene>
    <name evidence="3" type="ORF">GCM10022280_01090</name>
</gene>
<evidence type="ECO:0000256" key="1">
    <source>
        <dbReference type="SAM" id="MobiDB-lite"/>
    </source>
</evidence>
<keyword evidence="2" id="KW-0812">Transmembrane</keyword>
<keyword evidence="4" id="KW-1185">Reference proteome</keyword>
<name>A0ABP7S863_9SPHN</name>
<keyword evidence="2" id="KW-0472">Membrane</keyword>
<evidence type="ECO:0000256" key="2">
    <source>
        <dbReference type="SAM" id="Phobius"/>
    </source>
</evidence>
<dbReference type="Proteomes" id="UP001500235">
    <property type="component" value="Unassembled WGS sequence"/>
</dbReference>
<protein>
    <submittedName>
        <fullName evidence="3">Uncharacterized protein</fullName>
    </submittedName>
</protein>
<feature type="region of interest" description="Disordered" evidence="1">
    <location>
        <begin position="96"/>
        <end position="124"/>
    </location>
</feature>
<evidence type="ECO:0000313" key="4">
    <source>
        <dbReference type="Proteomes" id="UP001500235"/>
    </source>
</evidence>
<feature type="transmembrane region" description="Helical" evidence="2">
    <location>
        <begin position="71"/>
        <end position="93"/>
    </location>
</feature>
<sequence>MRRVVQPRFNWCVPPSAMPNPQEKSRAWTRAEDYWPPRRPRRTHRQAALLRASAANDRGDPSDEPRPWLGVVPYALLMMGLAILAVGIMVVAWPGKQSPTKPPAAQKVTTIEVGTAPPGWLDEK</sequence>
<proteinExistence type="predicted"/>